<proteinExistence type="predicted"/>
<sequence length="281" mass="30943">MDGGTDEKRVRLRYAGSCRVCGVQLPAQVEAVYERATKTVRCLSHYESPPAEPSVAGVVDPPLRDVVDPGTAGASARREFERRKAKREERIRAAHPKLGGLILAFSDERQSTTAWDTGAAGEEALGKGLDRLASDTVRLLHDRRIPKSRANIDHLAVTARGIYVIDAKKYRGRPHLKNEGGLFRPRNDRLLVGSRDCTTLVDGVLKQVDVVRGVLDIDVPVHGVLCFVEADWPLIGGTFTTRDVQTLWPSKLYPQLQADGLYTGETIAEMHRKLAHALQPA</sequence>
<dbReference type="EMBL" id="VFQF01000001">
    <property type="protein sequence ID" value="TQN48586.1"/>
    <property type="molecule type" value="Genomic_DNA"/>
</dbReference>
<dbReference type="InterPro" id="IPR011528">
    <property type="entry name" value="NERD"/>
</dbReference>
<name>A0A543PX04_9MICO</name>
<accession>A0A543PX04</accession>
<evidence type="ECO:0000313" key="3">
    <source>
        <dbReference type="Proteomes" id="UP000320085"/>
    </source>
</evidence>
<gene>
    <name evidence="2" type="ORF">FHX52_1725</name>
</gene>
<reference evidence="2 3" key="1">
    <citation type="submission" date="2019-06" db="EMBL/GenBank/DDBJ databases">
        <title>Sequencing the genomes of 1000 actinobacteria strains.</title>
        <authorList>
            <person name="Klenk H.-P."/>
        </authorList>
    </citation>
    <scope>NUCLEOTIDE SEQUENCE [LARGE SCALE GENOMIC DNA]</scope>
    <source>
        <strain evidence="2 3">DSM 21776</strain>
    </source>
</reference>
<evidence type="ECO:0000313" key="2">
    <source>
        <dbReference type="EMBL" id="TQN48586.1"/>
    </source>
</evidence>
<evidence type="ECO:0000259" key="1">
    <source>
        <dbReference type="PROSITE" id="PS50965"/>
    </source>
</evidence>
<comment type="caution">
    <text evidence="2">The sequence shown here is derived from an EMBL/GenBank/DDBJ whole genome shotgun (WGS) entry which is preliminary data.</text>
</comment>
<protein>
    <submittedName>
        <fullName evidence="2">Nuclease-like protein</fullName>
    </submittedName>
</protein>
<dbReference type="PROSITE" id="PS50965">
    <property type="entry name" value="NERD"/>
    <property type="match status" value="1"/>
</dbReference>
<organism evidence="2 3">
    <name type="scientific">Humibacillus xanthopallidus</name>
    <dbReference type="NCBI Taxonomy" id="412689"/>
    <lineage>
        <taxon>Bacteria</taxon>
        <taxon>Bacillati</taxon>
        <taxon>Actinomycetota</taxon>
        <taxon>Actinomycetes</taxon>
        <taxon>Micrococcales</taxon>
        <taxon>Intrasporangiaceae</taxon>
        <taxon>Humibacillus</taxon>
    </lineage>
</organism>
<feature type="domain" description="NERD" evidence="1">
    <location>
        <begin position="117"/>
        <end position="234"/>
    </location>
</feature>
<dbReference type="AlphaFoldDB" id="A0A543PX04"/>
<dbReference type="Proteomes" id="UP000320085">
    <property type="component" value="Unassembled WGS sequence"/>
</dbReference>
<dbReference type="Pfam" id="PF08378">
    <property type="entry name" value="NERD"/>
    <property type="match status" value="1"/>
</dbReference>
<dbReference type="RefSeq" id="WP_246069684.1">
    <property type="nucleotide sequence ID" value="NZ_BAAAQC010000006.1"/>
</dbReference>